<sequence length="80" mass="8873">MLARRTIFKSEVLVIAFVSIGERREGQALVGLEDCLDVHLTKKQTVPVDCGSNCEGAVRICQLHLFPRTLIRMYRAGVGS</sequence>
<proteinExistence type="predicted"/>
<evidence type="ECO:0008006" key="3">
    <source>
        <dbReference type="Google" id="ProtNLM"/>
    </source>
</evidence>
<organism evidence="1 2">
    <name type="scientific">Batillaria attramentaria</name>
    <dbReference type="NCBI Taxonomy" id="370345"/>
    <lineage>
        <taxon>Eukaryota</taxon>
        <taxon>Metazoa</taxon>
        <taxon>Spiralia</taxon>
        <taxon>Lophotrochozoa</taxon>
        <taxon>Mollusca</taxon>
        <taxon>Gastropoda</taxon>
        <taxon>Caenogastropoda</taxon>
        <taxon>Sorbeoconcha</taxon>
        <taxon>Cerithioidea</taxon>
        <taxon>Batillariidae</taxon>
        <taxon>Batillaria</taxon>
    </lineage>
</organism>
<accession>A0ABD0JBU6</accession>
<dbReference type="Proteomes" id="UP001519460">
    <property type="component" value="Unassembled WGS sequence"/>
</dbReference>
<comment type="caution">
    <text evidence="1">The sequence shown here is derived from an EMBL/GenBank/DDBJ whole genome shotgun (WGS) entry which is preliminary data.</text>
</comment>
<gene>
    <name evidence="1" type="ORF">BaRGS_00036816</name>
</gene>
<protein>
    <recommendedName>
        <fullName evidence="3">Secreted protein</fullName>
    </recommendedName>
</protein>
<dbReference type="AlphaFoldDB" id="A0ABD0JBU6"/>
<evidence type="ECO:0000313" key="2">
    <source>
        <dbReference type="Proteomes" id="UP001519460"/>
    </source>
</evidence>
<evidence type="ECO:0000313" key="1">
    <source>
        <dbReference type="EMBL" id="KAK7467973.1"/>
    </source>
</evidence>
<keyword evidence="2" id="KW-1185">Reference proteome</keyword>
<reference evidence="1 2" key="1">
    <citation type="journal article" date="2023" name="Sci. Data">
        <title>Genome assembly of the Korean intertidal mud-creeper Batillaria attramentaria.</title>
        <authorList>
            <person name="Patra A.K."/>
            <person name="Ho P.T."/>
            <person name="Jun S."/>
            <person name="Lee S.J."/>
            <person name="Kim Y."/>
            <person name="Won Y.J."/>
        </authorList>
    </citation>
    <scope>NUCLEOTIDE SEQUENCE [LARGE SCALE GENOMIC DNA]</scope>
    <source>
        <strain evidence="1">Wonlab-2016</strain>
    </source>
</reference>
<name>A0ABD0JBU6_9CAEN</name>
<dbReference type="EMBL" id="JACVVK020000529">
    <property type="protein sequence ID" value="KAK7467973.1"/>
    <property type="molecule type" value="Genomic_DNA"/>
</dbReference>